<dbReference type="STRING" id="121224.E0VB02"/>
<dbReference type="CTD" id="8232834"/>
<dbReference type="FunCoup" id="E0VB02">
    <property type="interactions" value="5"/>
</dbReference>
<dbReference type="InterPro" id="IPR009091">
    <property type="entry name" value="RCC1/BLIP-II"/>
</dbReference>
<dbReference type="InterPro" id="IPR058923">
    <property type="entry name" value="RCC1-like_dom"/>
</dbReference>
<reference evidence="6" key="3">
    <citation type="submission" date="2020-05" db="UniProtKB">
        <authorList>
            <consortium name="EnsemblMetazoa"/>
        </authorList>
    </citation>
    <scope>IDENTIFICATION</scope>
    <source>
        <strain evidence="6">USDA</strain>
    </source>
</reference>
<dbReference type="InterPro" id="IPR000408">
    <property type="entry name" value="Reg_chr_condens"/>
</dbReference>
<dbReference type="VEuPathDB" id="VectorBase:PHUM047680"/>
<dbReference type="OMA" id="CLQSCDS"/>
<dbReference type="InterPro" id="IPR051210">
    <property type="entry name" value="Ub_ligase/GEF_domain"/>
</dbReference>
<gene>
    <name evidence="6" type="primary">8232834</name>
    <name evidence="5" type="ORF">Phum_PHUM047680</name>
</gene>
<dbReference type="PRINTS" id="PR00633">
    <property type="entry name" value="RCCNDNSATION"/>
</dbReference>
<dbReference type="AlphaFoldDB" id="E0VB02"/>
<dbReference type="PANTHER" id="PTHR22870">
    <property type="entry name" value="REGULATOR OF CHROMOSOME CONDENSATION"/>
    <property type="match status" value="1"/>
</dbReference>
<dbReference type="EnsemblMetazoa" id="PHUM047680-RA">
    <property type="protein sequence ID" value="PHUM047680-PA"/>
    <property type="gene ID" value="PHUM047680"/>
</dbReference>
<reference evidence="5" key="2">
    <citation type="submission" date="2007-04" db="EMBL/GenBank/DDBJ databases">
        <title>The genome of the human body louse.</title>
        <authorList>
            <consortium name="The Human Body Louse Genome Consortium"/>
            <person name="Kirkness E."/>
            <person name="Walenz B."/>
            <person name="Hass B."/>
            <person name="Bruggner R."/>
            <person name="Strausberg R."/>
        </authorList>
    </citation>
    <scope>NUCLEOTIDE SEQUENCE</scope>
    <source>
        <strain evidence="5">USDA</strain>
    </source>
</reference>
<keyword evidence="1" id="KW-0677">Repeat</keyword>
<dbReference type="KEGG" id="phu:Phum_PHUM047680"/>
<reference evidence="5" key="1">
    <citation type="submission" date="2007-04" db="EMBL/GenBank/DDBJ databases">
        <title>Annotation of Pediculus humanus corporis strain USDA.</title>
        <authorList>
            <person name="Kirkness E."/>
            <person name="Hannick L."/>
            <person name="Hass B."/>
            <person name="Bruggner R."/>
            <person name="Lawson D."/>
            <person name="Bidwell S."/>
            <person name="Joardar V."/>
            <person name="Caler E."/>
            <person name="Walenz B."/>
            <person name="Inman J."/>
            <person name="Schobel S."/>
            <person name="Galinsky K."/>
            <person name="Amedeo P."/>
            <person name="Strausberg R."/>
        </authorList>
    </citation>
    <scope>NUCLEOTIDE SEQUENCE</scope>
    <source>
        <strain evidence="5">USDA</strain>
    </source>
</reference>
<proteinExistence type="predicted"/>
<feature type="repeat" description="RCC1" evidence="2">
    <location>
        <begin position="999"/>
        <end position="1057"/>
    </location>
</feature>
<protein>
    <recommendedName>
        <fullName evidence="4">RCC1-like domain-containing protein</fullName>
    </recommendedName>
</protein>
<dbReference type="PANTHER" id="PTHR22870:SF408">
    <property type="entry name" value="OS09G0560450 PROTEIN"/>
    <property type="match status" value="1"/>
</dbReference>
<evidence type="ECO:0000313" key="6">
    <source>
        <dbReference type="EnsemblMetazoa" id="PHUM047680-PA"/>
    </source>
</evidence>
<dbReference type="OrthoDB" id="16281at2759"/>
<keyword evidence="7" id="KW-1185">Reference proteome</keyword>
<organism>
    <name type="scientific">Pediculus humanus subsp. corporis</name>
    <name type="common">Body louse</name>
    <dbReference type="NCBI Taxonomy" id="121224"/>
    <lineage>
        <taxon>Eukaryota</taxon>
        <taxon>Metazoa</taxon>
        <taxon>Ecdysozoa</taxon>
        <taxon>Arthropoda</taxon>
        <taxon>Hexapoda</taxon>
        <taxon>Insecta</taxon>
        <taxon>Pterygota</taxon>
        <taxon>Neoptera</taxon>
        <taxon>Paraneoptera</taxon>
        <taxon>Psocodea</taxon>
        <taxon>Troctomorpha</taxon>
        <taxon>Phthiraptera</taxon>
        <taxon>Anoplura</taxon>
        <taxon>Pediculidae</taxon>
        <taxon>Pediculus</taxon>
    </lineage>
</organism>
<feature type="domain" description="RCC1-like" evidence="4">
    <location>
        <begin position="818"/>
        <end position="1124"/>
    </location>
</feature>
<evidence type="ECO:0000259" key="4">
    <source>
        <dbReference type="Pfam" id="PF25390"/>
    </source>
</evidence>
<evidence type="ECO:0000313" key="5">
    <source>
        <dbReference type="EMBL" id="EEB10558.1"/>
    </source>
</evidence>
<dbReference type="SUPFAM" id="SSF50985">
    <property type="entry name" value="RCC1/BLIP-II"/>
    <property type="match status" value="1"/>
</dbReference>
<evidence type="ECO:0000256" key="3">
    <source>
        <dbReference type="SAM" id="MobiDB-lite"/>
    </source>
</evidence>
<accession>E0VB02</accession>
<dbReference type="Gene3D" id="2.130.10.30">
    <property type="entry name" value="Regulator of chromosome condensation 1/beta-lactamase-inhibitor protein II"/>
    <property type="match status" value="2"/>
</dbReference>
<dbReference type="Pfam" id="PF25390">
    <property type="entry name" value="WD40_RLD"/>
    <property type="match status" value="1"/>
</dbReference>
<feature type="repeat" description="RCC1" evidence="2">
    <location>
        <begin position="895"/>
        <end position="946"/>
    </location>
</feature>
<evidence type="ECO:0000256" key="2">
    <source>
        <dbReference type="PROSITE-ProRule" id="PRU00235"/>
    </source>
</evidence>
<dbReference type="EMBL" id="DS235019">
    <property type="protein sequence ID" value="EEB10558.1"/>
    <property type="molecule type" value="Genomic_DNA"/>
</dbReference>
<name>E0VB02_PEDHC</name>
<dbReference type="EMBL" id="AAZO01000560">
    <property type="status" value="NOT_ANNOTATED_CDS"/>
    <property type="molecule type" value="Genomic_DNA"/>
</dbReference>
<dbReference type="RefSeq" id="XP_002423296.1">
    <property type="nucleotide sequence ID" value="XM_002423251.1"/>
</dbReference>
<dbReference type="eggNOG" id="KOG1426">
    <property type="taxonomic scope" value="Eukaryota"/>
</dbReference>
<dbReference type="PROSITE" id="PS00626">
    <property type="entry name" value="RCC1_2"/>
    <property type="match status" value="3"/>
</dbReference>
<dbReference type="PROSITE" id="PS50012">
    <property type="entry name" value="RCC1_3"/>
    <property type="match status" value="5"/>
</dbReference>
<sequence>MNQCSGNLNDIYTLSKLLTCGRIKLSAWSENKKHDFLMLFTGDGEFVCLELHEKYPVIKRFPWFFDTLHTPISIKFSPCGCFLIVLSHTCNLYILPVCSAFNNNSKCDVNSKIFSATDLTIYKYPFLPKDNNVFNNKSSNSKDFLQSYLTTSVNEESHITSAHSISILNSNDSDNENKLKEILNSKHKPSPSAICWWKSSVHKSLEIAIIGFKNGDIIFVNLNSGIKIKDTTIKGEIKDLFVINSRDQQFKLTLEEKNINYILCQKLSNYGCDCLESNLSQCSNDNSQTPSPRNSLQSLKQISVEKFSSLKNKITETRSKMNLKSGNKEELSNSKVYTLPIENLDSVVGDTLMSCQNILDSNVLAGFYSQSQLLTIHSMSLDLAPQRIHKLPFGTECVLLCDNIIYLTLVGGKSIKEFNAESVLGKWFFKNINTEDVEENEREKKCLGSDQKKPLELTTTNSGEEKEREEEEEFILNLYKISSKSTILTSKRLFNERDESKYIENEDNIEIFSQPKPENCLVVTNKNVYIIHLKYNVVKLALDLILGTNELEKAEKICTIFDIDLQKLLEIAGDIKLKSAEFSSAIAFYKLSKCGILKSIAKLASESHCTQVLNYSLMLMSNSGNEISLTEKIHLSNLIIMAYAQEVLKNENNKKLLEKYIVTGQSLLFNCLWKLITYKGLILDGYLILIKVMERFLNMKTLGWNLNKIEFWKCMSESCLIEAIITKPECFLTYLNYVILHLNELNIDIINRFLKTLNPMAPHMRPFASKFINYGEKFLISQNNLLFQLNENKNFRNIDSEFCTTPQKTMESSGTLVELFNKKINSVLNCGYGHTALIRNGTIYTWGQTVKGCLGQGPTMSRHSLPSPISLLNCFKLEVLYVACGKNHTTALTNNGVYAWGCSKYGQLGLGDVYESPYPRLITSLANENVITLSCGQFHTLALTEKGQVFAWGWGVHGQLGLGNIDDQRLPVCVNHLKDQVIKDIAAGHGHSLVLSDKGQIFSFGSGVFGQLGTGNTTKSSVPVLIQGISEKIILIATGYFHSISCGCHHSALLTVSGGVYTWGRSLDGQLGNGGHKEVTAPTQINENTFKADCISCGCEFTAAQEKQTGKIFCWGSNSVGQVRVTNLAIPVKESATKSLDGKLVMLKSCKRIVRLLDRNTSLNSSDTPKEVSGLPPPTFAYHSLNQNFISDPQDLSVSDCDYSQEILHFTIENFRRCIDLNYLLETVG</sequence>
<dbReference type="HOGENOM" id="CLU_267889_0_0_1"/>
<evidence type="ECO:0000313" key="7">
    <source>
        <dbReference type="Proteomes" id="UP000009046"/>
    </source>
</evidence>
<feature type="repeat" description="RCC1" evidence="2">
    <location>
        <begin position="841"/>
        <end position="895"/>
    </location>
</feature>
<feature type="repeat" description="RCC1" evidence="2">
    <location>
        <begin position="947"/>
        <end position="998"/>
    </location>
</feature>
<feature type="repeat" description="RCC1" evidence="2">
    <location>
        <begin position="1058"/>
        <end position="1108"/>
    </location>
</feature>
<feature type="compositionally biased region" description="Basic and acidic residues" evidence="3">
    <location>
        <begin position="441"/>
        <end position="455"/>
    </location>
</feature>
<dbReference type="InParanoid" id="E0VB02"/>
<feature type="region of interest" description="Disordered" evidence="3">
    <location>
        <begin position="440"/>
        <end position="468"/>
    </location>
</feature>
<dbReference type="GeneID" id="8232834"/>
<dbReference type="Proteomes" id="UP000009046">
    <property type="component" value="Unassembled WGS sequence"/>
</dbReference>
<evidence type="ECO:0000256" key="1">
    <source>
        <dbReference type="ARBA" id="ARBA00022737"/>
    </source>
</evidence>